<keyword evidence="5" id="KW-1185">Reference proteome</keyword>
<gene>
    <name evidence="4" type="primary">nifX</name>
    <name evidence="4" type="ORF">H2LOC_019895</name>
</gene>
<dbReference type="GO" id="GO:0009399">
    <property type="term" value="P:nitrogen fixation"/>
    <property type="evidence" value="ECO:0007669"/>
    <property type="project" value="InterPro"/>
</dbReference>
<keyword evidence="2" id="KW-0535">Nitrogen fixation</keyword>
<comment type="similarity">
    <text evidence="1">Belongs to the NifX/NifY family.</text>
</comment>
<sequence length="136" mass="15179">MKIAFATQDLERVDAHFGWAKSIAIYELTPEEYHLIESIQFSGDLQEDGNEDKLLPKIEAIKDCAILYVAAIGGSGAARVVAQNIFPIKVQQPERIIDLLEKLKAVLNGVPPPWLRKILSKGQERSFDFEEETANG</sequence>
<dbReference type="RefSeq" id="WP_136494406.1">
    <property type="nucleotide sequence ID" value="NZ_CP046052.1"/>
</dbReference>
<protein>
    <submittedName>
        <fullName evidence="4">Nitrogen fixation protein NifX</fullName>
    </submittedName>
</protein>
<dbReference type="InterPro" id="IPR036105">
    <property type="entry name" value="DiNase_FeMo-co_biosyn_sf"/>
</dbReference>
<evidence type="ECO:0000256" key="2">
    <source>
        <dbReference type="ARBA" id="ARBA00023231"/>
    </source>
</evidence>
<feature type="domain" description="Dinitrogenase iron-molybdenum cofactor biosynthesis" evidence="3">
    <location>
        <begin position="11"/>
        <end position="104"/>
    </location>
</feature>
<dbReference type="PANTHER" id="PTHR33937">
    <property type="entry name" value="IRON-MOLYBDENUM PROTEIN-RELATED-RELATED"/>
    <property type="match status" value="1"/>
</dbReference>
<organism evidence="4 5">
    <name type="scientific">Methylocystis heyeri</name>
    <dbReference type="NCBI Taxonomy" id="391905"/>
    <lineage>
        <taxon>Bacteria</taxon>
        <taxon>Pseudomonadati</taxon>
        <taxon>Pseudomonadota</taxon>
        <taxon>Alphaproteobacteria</taxon>
        <taxon>Hyphomicrobiales</taxon>
        <taxon>Methylocystaceae</taxon>
        <taxon>Methylocystis</taxon>
    </lineage>
</organism>
<dbReference type="Gene3D" id="3.30.420.130">
    <property type="entry name" value="Dinitrogenase iron-molybdenum cofactor biosynthesis domain"/>
    <property type="match status" value="1"/>
</dbReference>
<dbReference type="Pfam" id="PF02579">
    <property type="entry name" value="Nitro_FeMo-Co"/>
    <property type="match status" value="1"/>
</dbReference>
<dbReference type="InterPro" id="IPR051840">
    <property type="entry name" value="NifX/NifY_domain"/>
</dbReference>
<dbReference type="PANTHER" id="PTHR33937:SF1">
    <property type="entry name" value="IRON-MOLIBDENUM COFACTOR PROCESSING PROTEIN"/>
    <property type="match status" value="1"/>
</dbReference>
<evidence type="ECO:0000313" key="5">
    <source>
        <dbReference type="Proteomes" id="UP000309061"/>
    </source>
</evidence>
<dbReference type="CDD" id="cd00853">
    <property type="entry name" value="NifX"/>
    <property type="match status" value="1"/>
</dbReference>
<reference evidence="4 5" key="1">
    <citation type="submission" date="2019-11" db="EMBL/GenBank/DDBJ databases">
        <title>The genome sequence of Methylocystis heyeri.</title>
        <authorList>
            <person name="Oshkin I.Y."/>
            <person name="Miroshnikov K."/>
            <person name="Dedysh S.N."/>
        </authorList>
    </citation>
    <scope>NUCLEOTIDE SEQUENCE [LARGE SCALE GENOMIC DNA]</scope>
    <source>
        <strain evidence="4 5">H2</strain>
    </source>
</reference>
<dbReference type="AlphaFoldDB" id="A0A6B8KLW4"/>
<evidence type="ECO:0000256" key="1">
    <source>
        <dbReference type="ARBA" id="ARBA00010285"/>
    </source>
</evidence>
<proteinExistence type="inferred from homology"/>
<accession>A0A6B8KLW4</accession>
<dbReference type="NCBIfam" id="TIGR02663">
    <property type="entry name" value="nifX"/>
    <property type="match status" value="1"/>
</dbReference>
<evidence type="ECO:0000313" key="4">
    <source>
        <dbReference type="EMBL" id="QGM47753.1"/>
    </source>
</evidence>
<name>A0A6B8KLW4_9HYPH</name>
<dbReference type="InterPro" id="IPR034169">
    <property type="entry name" value="NifX-like"/>
</dbReference>
<dbReference type="InterPro" id="IPR013480">
    <property type="entry name" value="NifX"/>
</dbReference>
<dbReference type="InterPro" id="IPR003731">
    <property type="entry name" value="Di-Nase_FeMo-co_biosynth"/>
</dbReference>
<evidence type="ECO:0000259" key="3">
    <source>
        <dbReference type="Pfam" id="PF02579"/>
    </source>
</evidence>
<dbReference type="GO" id="GO:0051540">
    <property type="term" value="F:metal cluster binding"/>
    <property type="evidence" value="ECO:0007669"/>
    <property type="project" value="InterPro"/>
</dbReference>
<dbReference type="EMBL" id="CP046052">
    <property type="protein sequence ID" value="QGM47753.1"/>
    <property type="molecule type" value="Genomic_DNA"/>
</dbReference>
<dbReference type="Proteomes" id="UP000309061">
    <property type="component" value="Chromosome"/>
</dbReference>
<dbReference type="SUPFAM" id="SSF53146">
    <property type="entry name" value="Nitrogenase accessory factor-like"/>
    <property type="match status" value="1"/>
</dbReference>
<dbReference type="KEGG" id="mhey:H2LOC_019895"/>
<dbReference type="OrthoDB" id="9797941at2"/>